<keyword evidence="3" id="KW-1185">Reference proteome</keyword>
<accession>U4L6J2</accession>
<dbReference type="EMBL" id="HF935720">
    <property type="protein sequence ID" value="CCX12555.1"/>
    <property type="molecule type" value="Genomic_DNA"/>
</dbReference>
<protein>
    <submittedName>
        <fullName evidence="2">Uncharacterized protein</fullName>
    </submittedName>
</protein>
<proteinExistence type="predicted"/>
<name>U4L6J2_PYROM</name>
<dbReference type="AlphaFoldDB" id="U4L6J2"/>
<organism evidence="2 3">
    <name type="scientific">Pyronema omphalodes (strain CBS 100304)</name>
    <name type="common">Pyronema confluens</name>
    <dbReference type="NCBI Taxonomy" id="1076935"/>
    <lineage>
        <taxon>Eukaryota</taxon>
        <taxon>Fungi</taxon>
        <taxon>Dikarya</taxon>
        <taxon>Ascomycota</taxon>
        <taxon>Pezizomycotina</taxon>
        <taxon>Pezizomycetes</taxon>
        <taxon>Pezizales</taxon>
        <taxon>Pyronemataceae</taxon>
        <taxon>Pyronema</taxon>
    </lineage>
</organism>
<dbReference type="OrthoDB" id="5378430at2759"/>
<gene>
    <name evidence="2" type="ORF">PCON_12149</name>
</gene>
<dbReference type="STRING" id="1076935.U4L6J2"/>
<feature type="transmembrane region" description="Helical" evidence="1">
    <location>
        <begin position="142"/>
        <end position="163"/>
    </location>
</feature>
<evidence type="ECO:0000313" key="2">
    <source>
        <dbReference type="EMBL" id="CCX12555.1"/>
    </source>
</evidence>
<sequence length="331" mass="37324">MASSLFGKWYAKRQHEGTIRGFILANYLLLVHFFLCISITAVVLSTIPGMISNIKYINDNGSGSHVITPAASDIKAYITAALVLVRVATSSLSGTIAWRCVFLLLEKCDIDLQQLNSIVSWKLFRPLPGYRQKSNSEPRKMYGIYVAAILLFMWPATFSAPLLTSAVDWLPYILLVDDVPESESVHHDVSMLTRTLLTDIEKYWAEVPRMLWDNYLQYQANRQAHLIKIMEYVNILAFSTQVAMRMIHCRYINKWAGYPTESQVNGASYACIALGEIKWSTKDSDIKPMADRLRTGKDISAVFPHTSRQAEGAELTSGYIQALDIDNAGYY</sequence>
<keyword evidence="1" id="KW-1133">Transmembrane helix</keyword>
<keyword evidence="1" id="KW-0812">Transmembrane</keyword>
<feature type="transmembrane region" description="Helical" evidence="1">
    <location>
        <begin position="27"/>
        <end position="47"/>
    </location>
</feature>
<evidence type="ECO:0000313" key="3">
    <source>
        <dbReference type="Proteomes" id="UP000018144"/>
    </source>
</evidence>
<keyword evidence="1" id="KW-0472">Membrane</keyword>
<dbReference type="Proteomes" id="UP000018144">
    <property type="component" value="Unassembled WGS sequence"/>
</dbReference>
<evidence type="ECO:0000256" key="1">
    <source>
        <dbReference type="SAM" id="Phobius"/>
    </source>
</evidence>
<reference evidence="2 3" key="1">
    <citation type="journal article" date="2013" name="PLoS Genet.">
        <title>The genome and development-dependent transcriptomes of Pyronema confluens: a window into fungal evolution.</title>
        <authorList>
            <person name="Traeger S."/>
            <person name="Altegoer F."/>
            <person name="Freitag M."/>
            <person name="Gabaldon T."/>
            <person name="Kempken F."/>
            <person name="Kumar A."/>
            <person name="Marcet-Houben M."/>
            <person name="Poggeler S."/>
            <person name="Stajich J.E."/>
            <person name="Nowrousian M."/>
        </authorList>
    </citation>
    <scope>NUCLEOTIDE SEQUENCE [LARGE SCALE GENOMIC DNA]</scope>
    <source>
        <strain evidence="3">CBS 100304</strain>
        <tissue evidence="2">Vegetative mycelium</tissue>
    </source>
</reference>